<dbReference type="OrthoDB" id="202415at2759"/>
<dbReference type="Pfam" id="PF05686">
    <property type="entry name" value="Glyco_transf_90"/>
    <property type="match status" value="1"/>
</dbReference>
<protein>
    <recommendedName>
        <fullName evidence="4">Glycosyl transferase CAP10 domain-containing protein</fullName>
    </recommendedName>
</protein>
<name>A0A835Y2M6_9CHLO</name>
<evidence type="ECO:0000256" key="1">
    <source>
        <dbReference type="ARBA" id="ARBA00010118"/>
    </source>
</evidence>
<evidence type="ECO:0000259" key="4">
    <source>
        <dbReference type="SMART" id="SM00672"/>
    </source>
</evidence>
<dbReference type="SMART" id="SM00672">
    <property type="entry name" value="CAP10"/>
    <property type="match status" value="1"/>
</dbReference>
<feature type="chain" id="PRO_5032635148" description="Glycosyl transferase CAP10 domain-containing protein" evidence="3">
    <location>
        <begin position="29"/>
        <end position="476"/>
    </location>
</feature>
<dbReference type="Proteomes" id="UP000612055">
    <property type="component" value="Unassembled WGS sequence"/>
</dbReference>
<reference evidence="5" key="1">
    <citation type="journal article" date="2020" name="bioRxiv">
        <title>Comparative genomics of Chlamydomonas.</title>
        <authorList>
            <person name="Craig R.J."/>
            <person name="Hasan A.R."/>
            <person name="Ness R.W."/>
            <person name="Keightley P.D."/>
        </authorList>
    </citation>
    <scope>NUCLEOTIDE SEQUENCE</scope>
    <source>
        <strain evidence="5">CCAP 11/70</strain>
    </source>
</reference>
<keyword evidence="6" id="KW-1185">Reference proteome</keyword>
<comment type="similarity">
    <text evidence="1">Belongs to the glycosyltransferase 90 family.</text>
</comment>
<evidence type="ECO:0000256" key="2">
    <source>
        <dbReference type="ARBA" id="ARBA00022679"/>
    </source>
</evidence>
<organism evidence="5 6">
    <name type="scientific">Edaphochlamys debaryana</name>
    <dbReference type="NCBI Taxonomy" id="47281"/>
    <lineage>
        <taxon>Eukaryota</taxon>
        <taxon>Viridiplantae</taxon>
        <taxon>Chlorophyta</taxon>
        <taxon>core chlorophytes</taxon>
        <taxon>Chlorophyceae</taxon>
        <taxon>CS clade</taxon>
        <taxon>Chlamydomonadales</taxon>
        <taxon>Chlamydomonadales incertae sedis</taxon>
        <taxon>Edaphochlamys</taxon>
    </lineage>
</organism>
<dbReference type="PANTHER" id="PTHR12203:SF35">
    <property type="entry name" value="PROTEIN O-GLUCOSYLTRANSFERASE 1"/>
    <property type="match status" value="1"/>
</dbReference>
<evidence type="ECO:0000313" key="6">
    <source>
        <dbReference type="Proteomes" id="UP000612055"/>
    </source>
</evidence>
<keyword evidence="3" id="KW-0732">Signal</keyword>
<sequence>MKASSLRLHSWAAALILGLAVLFPSVRGAGPGSIANHKEWRPEKRTTCDLLHPVIEQLTKNLTAIFAKEGINIEVVDSLHNKCEKEATMHACIKAQKLMIKDGVVYVTNLMPVNGFGAVELIGFLVELYEVSQLYKLPDLEFAYWHDDNPPAETNLKPTAEAPTAASWPFPPHKLPPILAWATFPGNGAMVVPYSGAFRCPKDSFDVLMSQMNDMMMEAPWDQREKVGFGRWNVFCAWYYGGTAVTFTDGSPVPCPREYLSNLYKNHTDKMLTAALGHELAGGAKAGSVPLNEQYKYRYIVSTDGWSISSKFDKYLVLGSLILKARGFVYGWYYPAMEEWVHYVPYMVKHKDDIIEMIDWARANDDEAHKIAQAAQTFALRNLNRSARLCYIFRLLSELGKHMKYTTSCDKRKVCVPLVEELKFLATWPGTHRNCKYDEVLSTYGRDDPAALPGDSGYKVLLKRHEDEPHHVWGRR</sequence>
<feature type="signal peptide" evidence="3">
    <location>
        <begin position="1"/>
        <end position="28"/>
    </location>
</feature>
<dbReference type="InterPro" id="IPR051091">
    <property type="entry name" value="O-Glucosyltr/Glycosyltrsf_90"/>
</dbReference>
<feature type="domain" description="Glycosyl transferase CAP10" evidence="4">
    <location>
        <begin position="136"/>
        <end position="406"/>
    </location>
</feature>
<comment type="caution">
    <text evidence="5">The sequence shown here is derived from an EMBL/GenBank/DDBJ whole genome shotgun (WGS) entry which is preliminary data.</text>
</comment>
<evidence type="ECO:0000313" key="5">
    <source>
        <dbReference type="EMBL" id="KAG2494820.1"/>
    </source>
</evidence>
<dbReference type="EMBL" id="JAEHOE010000028">
    <property type="protein sequence ID" value="KAG2494820.1"/>
    <property type="molecule type" value="Genomic_DNA"/>
</dbReference>
<accession>A0A835Y2M6</accession>
<evidence type="ECO:0000256" key="3">
    <source>
        <dbReference type="SAM" id="SignalP"/>
    </source>
</evidence>
<dbReference type="PANTHER" id="PTHR12203">
    <property type="entry name" value="KDEL LYS-ASP-GLU-LEU CONTAINING - RELATED"/>
    <property type="match status" value="1"/>
</dbReference>
<dbReference type="GO" id="GO:0016740">
    <property type="term" value="F:transferase activity"/>
    <property type="evidence" value="ECO:0007669"/>
    <property type="project" value="UniProtKB-KW"/>
</dbReference>
<gene>
    <name evidence="5" type="ORF">HYH03_007062</name>
</gene>
<keyword evidence="2" id="KW-0808">Transferase</keyword>
<dbReference type="InterPro" id="IPR006598">
    <property type="entry name" value="CAP10"/>
</dbReference>
<dbReference type="AlphaFoldDB" id="A0A835Y2M6"/>
<proteinExistence type="inferred from homology"/>